<evidence type="ECO:0000256" key="2">
    <source>
        <dbReference type="ARBA" id="ARBA00009047"/>
    </source>
</evidence>
<dbReference type="InterPro" id="IPR000515">
    <property type="entry name" value="MetI-like"/>
</dbReference>
<evidence type="ECO:0000256" key="6">
    <source>
        <dbReference type="ARBA" id="ARBA00022692"/>
    </source>
</evidence>
<name>A0A2N0UJ61_9FIRM</name>
<accession>A0A2N0UJ61</accession>
<dbReference type="CDD" id="cd06261">
    <property type="entry name" value="TM_PBP2"/>
    <property type="match status" value="1"/>
</dbReference>
<keyword evidence="7 9" id="KW-1133">Transmembrane helix</keyword>
<evidence type="ECO:0000313" key="12">
    <source>
        <dbReference type="Proteomes" id="UP000233425"/>
    </source>
</evidence>
<proteinExistence type="inferred from homology"/>
<dbReference type="AlphaFoldDB" id="A0A2N0UJ61"/>
<comment type="subcellular location">
    <subcellularLocation>
        <location evidence="1 9">Cell membrane</location>
        <topology evidence="1 9">Multi-pass membrane protein</topology>
    </subcellularLocation>
</comment>
<dbReference type="InterPro" id="IPR035906">
    <property type="entry name" value="MetI-like_sf"/>
</dbReference>
<dbReference type="Gene3D" id="1.10.3720.10">
    <property type="entry name" value="MetI-like"/>
    <property type="match status" value="1"/>
</dbReference>
<evidence type="ECO:0000256" key="9">
    <source>
        <dbReference type="RuleBase" id="RU363032"/>
    </source>
</evidence>
<dbReference type="GO" id="GO:0005886">
    <property type="term" value="C:plasma membrane"/>
    <property type="evidence" value="ECO:0007669"/>
    <property type="project" value="UniProtKB-SubCell"/>
</dbReference>
<protein>
    <submittedName>
        <fullName evidence="11">Maltose transport system permease protein MalG</fullName>
    </submittedName>
</protein>
<evidence type="ECO:0000256" key="4">
    <source>
        <dbReference type="ARBA" id="ARBA00022475"/>
    </source>
</evidence>
<keyword evidence="3 9" id="KW-0813">Transport</keyword>
<dbReference type="SUPFAM" id="SSF161098">
    <property type="entry name" value="MetI-like"/>
    <property type="match status" value="1"/>
</dbReference>
<feature type="transmembrane region" description="Helical" evidence="9">
    <location>
        <begin position="144"/>
        <end position="164"/>
    </location>
</feature>
<dbReference type="PROSITE" id="PS50928">
    <property type="entry name" value="ABC_TM1"/>
    <property type="match status" value="1"/>
</dbReference>
<comment type="caution">
    <text evidence="11">The sequence shown here is derived from an EMBL/GenBank/DDBJ whole genome shotgun (WGS) entry which is preliminary data.</text>
</comment>
<feature type="transmembrane region" description="Helical" evidence="9">
    <location>
        <begin position="115"/>
        <end position="138"/>
    </location>
</feature>
<evidence type="ECO:0000256" key="1">
    <source>
        <dbReference type="ARBA" id="ARBA00004651"/>
    </source>
</evidence>
<keyword evidence="8 9" id="KW-0472">Membrane</keyword>
<dbReference type="InterPro" id="IPR050901">
    <property type="entry name" value="BP-dep_ABC_trans_perm"/>
</dbReference>
<feature type="transmembrane region" description="Helical" evidence="9">
    <location>
        <begin position="12"/>
        <end position="36"/>
    </location>
</feature>
<gene>
    <name evidence="11" type="primary">malG</name>
    <name evidence="11" type="ORF">RBATCC27255_01900</name>
</gene>
<feature type="transmembrane region" description="Helical" evidence="9">
    <location>
        <begin position="78"/>
        <end position="103"/>
    </location>
</feature>
<evidence type="ECO:0000259" key="10">
    <source>
        <dbReference type="PROSITE" id="PS50928"/>
    </source>
</evidence>
<feature type="domain" description="ABC transmembrane type-1" evidence="10">
    <location>
        <begin position="79"/>
        <end position="272"/>
    </location>
</feature>
<keyword evidence="5" id="KW-0762">Sugar transport</keyword>
<organism evidence="11 12">
    <name type="scientific">Ruminococcus bromii</name>
    <dbReference type="NCBI Taxonomy" id="40518"/>
    <lineage>
        <taxon>Bacteria</taxon>
        <taxon>Bacillati</taxon>
        <taxon>Bacillota</taxon>
        <taxon>Clostridia</taxon>
        <taxon>Eubacteriales</taxon>
        <taxon>Oscillospiraceae</taxon>
        <taxon>Ruminococcus</taxon>
    </lineage>
</organism>
<dbReference type="Proteomes" id="UP000233425">
    <property type="component" value="Unassembled WGS sequence"/>
</dbReference>
<evidence type="ECO:0000256" key="5">
    <source>
        <dbReference type="ARBA" id="ARBA00022597"/>
    </source>
</evidence>
<evidence type="ECO:0000313" key="11">
    <source>
        <dbReference type="EMBL" id="PKD27033.1"/>
    </source>
</evidence>
<evidence type="ECO:0000256" key="3">
    <source>
        <dbReference type="ARBA" id="ARBA00022448"/>
    </source>
</evidence>
<dbReference type="RefSeq" id="WP_101029807.1">
    <property type="nucleotide sequence ID" value="NZ_CABMMZ010000073.1"/>
</dbReference>
<feature type="transmembrane region" description="Helical" evidence="9">
    <location>
        <begin position="250"/>
        <end position="270"/>
    </location>
</feature>
<reference evidence="11" key="1">
    <citation type="journal article" date="2018" name="Environ. Microbiol.">
        <title>Sporulation capability and amylosome conservation among diverse human colonic and rumen isolates of the keystone starch-degrader Ruminococcus bromii.</title>
        <authorList>
            <person name="Mukhopadhya I."/>
            <person name="Morais S."/>
            <person name="Laverde-Gomez J."/>
            <person name="Sheridan P.O."/>
            <person name="Walker A.W."/>
            <person name="Kelly W."/>
            <person name="Klieve A.V."/>
            <person name="Ouwerkerk D."/>
            <person name="Duncan S.H."/>
            <person name="Louis P."/>
            <person name="Koropatkin N."/>
            <person name="Cockburn D."/>
            <person name="Kibler R."/>
            <person name="Cooper P.J."/>
            <person name="Sandoval C."/>
            <person name="Crost E."/>
            <person name="Juge N."/>
            <person name="Bayer E.A."/>
            <person name="Flint H.J."/>
        </authorList>
    </citation>
    <scope>NUCLEOTIDE SEQUENCE [LARGE SCALE GENOMIC DNA]</scope>
    <source>
        <strain evidence="11">ATCC 27255</strain>
    </source>
</reference>
<comment type="similarity">
    <text evidence="2">Belongs to the binding-protein-dependent transport system permease family. MalFG subfamily.</text>
</comment>
<sequence length="287" mass="32177">MIKSYKLRRHIANAFVYLFLIVMGFVWISPFIYLLMHSFRGGAEIYGSTIIPQEWTLQNYIDLFTGSGGTASLNFPRWFLNTFVVACFSCVISTISVLMVSYAFSRLRFKARKKFMNVGMILGMFPGFMTMVAIYYLLKAMGLTQTLVALVICYSCGAGLGFQISKGFFDTIPRALDEAATIDGATKNQIFWKIILPMSKPIVVYTVLTSFIGPWTDFILAKIIMGDARDNYTVAIGLQLMIQQDFKNAYYKQFLAGSVVVAVPITLLFLKMQKYYVEGVTAGGVKG</sequence>
<keyword evidence="4" id="KW-1003">Cell membrane</keyword>
<dbReference type="GO" id="GO:0015423">
    <property type="term" value="F:ABC-type maltose transporter activity"/>
    <property type="evidence" value="ECO:0007669"/>
    <property type="project" value="TreeGrafter"/>
</dbReference>
<dbReference type="PANTHER" id="PTHR32243">
    <property type="entry name" value="MALTOSE TRANSPORT SYSTEM PERMEASE-RELATED"/>
    <property type="match status" value="1"/>
</dbReference>
<evidence type="ECO:0000256" key="7">
    <source>
        <dbReference type="ARBA" id="ARBA00022989"/>
    </source>
</evidence>
<evidence type="ECO:0000256" key="8">
    <source>
        <dbReference type="ARBA" id="ARBA00023136"/>
    </source>
</evidence>
<keyword evidence="12" id="KW-1185">Reference proteome</keyword>
<dbReference type="Pfam" id="PF00528">
    <property type="entry name" value="BPD_transp_1"/>
    <property type="match status" value="1"/>
</dbReference>
<dbReference type="GO" id="GO:0042956">
    <property type="term" value="P:maltodextrin transmembrane transport"/>
    <property type="evidence" value="ECO:0007669"/>
    <property type="project" value="TreeGrafter"/>
</dbReference>
<keyword evidence="6 9" id="KW-0812">Transmembrane</keyword>
<dbReference type="EMBL" id="NNSR01000073">
    <property type="protein sequence ID" value="PKD27033.1"/>
    <property type="molecule type" value="Genomic_DNA"/>
</dbReference>
<dbReference type="PANTHER" id="PTHR32243:SF50">
    <property type="entry name" value="MALTOSE_MALTODEXTRIN TRANSPORT SYSTEM PERMEASE PROTEIN MALG"/>
    <property type="match status" value="1"/>
</dbReference>